<dbReference type="EMBL" id="CAICTM010002933">
    <property type="protein sequence ID" value="CAB9530569.1"/>
    <property type="molecule type" value="Genomic_DNA"/>
</dbReference>
<comment type="caution">
    <text evidence="3">The sequence shown here is derived from an EMBL/GenBank/DDBJ whole genome shotgun (WGS) entry which is preliminary data.</text>
</comment>
<keyword evidence="2" id="KW-0732">Signal</keyword>
<evidence type="ECO:0000256" key="1">
    <source>
        <dbReference type="SAM" id="MobiDB-lite"/>
    </source>
</evidence>
<sequence>MAFPFRLILLLSCLLFTARALAPVKTSPPASVLRRAVDPSNAPSLLELTKALVELSRSTNPETNWSQKLGAKSWTPVFSASPEVLQNTHNDTAVGRFLPPGISCLSFSSSTNETGTACNQINPFFGGSRAATFRVEGTYTLNDRTMTLEFEQLTIRLLVGWNHHTAIAGYTRRTRHPKSVGTIGTRGKENCGKEENL</sequence>
<gene>
    <name evidence="3" type="ORF">SEMRO_2935_G340580.1</name>
</gene>
<reference evidence="3" key="1">
    <citation type="submission" date="2020-06" db="EMBL/GenBank/DDBJ databases">
        <authorList>
            <consortium name="Plant Systems Biology data submission"/>
        </authorList>
    </citation>
    <scope>NUCLEOTIDE SEQUENCE</scope>
    <source>
        <strain evidence="3">D6</strain>
    </source>
</reference>
<organism evidence="3 4">
    <name type="scientific">Seminavis robusta</name>
    <dbReference type="NCBI Taxonomy" id="568900"/>
    <lineage>
        <taxon>Eukaryota</taxon>
        <taxon>Sar</taxon>
        <taxon>Stramenopiles</taxon>
        <taxon>Ochrophyta</taxon>
        <taxon>Bacillariophyta</taxon>
        <taxon>Bacillariophyceae</taxon>
        <taxon>Bacillariophycidae</taxon>
        <taxon>Naviculales</taxon>
        <taxon>Naviculaceae</taxon>
        <taxon>Seminavis</taxon>
    </lineage>
</organism>
<protein>
    <submittedName>
        <fullName evidence="3">Uncharacterized protein</fullName>
    </submittedName>
</protein>
<feature type="signal peptide" evidence="2">
    <location>
        <begin position="1"/>
        <end position="20"/>
    </location>
</feature>
<accession>A0A9N8F2Z9</accession>
<proteinExistence type="predicted"/>
<dbReference type="Proteomes" id="UP001153069">
    <property type="component" value="Unassembled WGS sequence"/>
</dbReference>
<feature type="chain" id="PRO_5040252518" evidence="2">
    <location>
        <begin position="21"/>
        <end position="197"/>
    </location>
</feature>
<name>A0A9N8F2Z9_9STRA</name>
<keyword evidence="4" id="KW-1185">Reference proteome</keyword>
<feature type="region of interest" description="Disordered" evidence="1">
    <location>
        <begin position="177"/>
        <end position="197"/>
    </location>
</feature>
<evidence type="ECO:0000313" key="4">
    <source>
        <dbReference type="Proteomes" id="UP001153069"/>
    </source>
</evidence>
<dbReference type="AlphaFoldDB" id="A0A9N8F2Z9"/>
<evidence type="ECO:0000256" key="2">
    <source>
        <dbReference type="SAM" id="SignalP"/>
    </source>
</evidence>
<feature type="compositionally biased region" description="Basic and acidic residues" evidence="1">
    <location>
        <begin position="186"/>
        <end position="197"/>
    </location>
</feature>
<evidence type="ECO:0000313" key="3">
    <source>
        <dbReference type="EMBL" id="CAB9530569.1"/>
    </source>
</evidence>